<keyword evidence="2" id="KW-1185">Reference proteome</keyword>
<reference evidence="2" key="1">
    <citation type="journal article" date="2019" name="Int. J. Syst. Evol. Microbiol.">
        <title>The Global Catalogue of Microorganisms (GCM) 10K type strain sequencing project: providing services to taxonomists for standard genome sequencing and annotation.</title>
        <authorList>
            <consortium name="The Broad Institute Genomics Platform"/>
            <consortium name="The Broad Institute Genome Sequencing Center for Infectious Disease"/>
            <person name="Wu L."/>
            <person name="Ma J."/>
        </authorList>
    </citation>
    <scope>NUCLEOTIDE SEQUENCE [LARGE SCALE GENOMIC DNA]</scope>
    <source>
        <strain evidence="2">JCM 15910</strain>
    </source>
</reference>
<proteinExistence type="predicted"/>
<sequence>MDAIFLSAGVPDPRRGPEYAATADTVAITAAVSALVYVTLGRRPLIWGGHPAITPMIWVIAEDLDLDYGRWVGLYQSRHFKDQFPQDNARFGNVTLTDDIAGDRAQSLLHMRRRMFSEHRFAAAVFIGGMSGIIDEYDLFRELQPEAAIIPVVSTGGATIEVGKRLDAFAPDLADDPDYVALFHRHLGISARERRFDTPDAQPRAIEARYWRPPE</sequence>
<evidence type="ECO:0000313" key="1">
    <source>
        <dbReference type="EMBL" id="GAA0863761.1"/>
    </source>
</evidence>
<dbReference type="Proteomes" id="UP001500738">
    <property type="component" value="Unassembled WGS sequence"/>
</dbReference>
<dbReference type="EMBL" id="BAAAFE010000007">
    <property type="protein sequence ID" value="GAA0863761.1"/>
    <property type="molecule type" value="Genomic_DNA"/>
</dbReference>
<dbReference type="RefSeq" id="WP_215353411.1">
    <property type="nucleotide sequence ID" value="NZ_BAAAFE010000007.1"/>
</dbReference>
<comment type="caution">
    <text evidence="1">The sequence shown here is derived from an EMBL/GenBank/DDBJ whole genome shotgun (WGS) entry which is preliminary data.</text>
</comment>
<name>A0ABP3XH54_9SPHN</name>
<dbReference type="InterPro" id="IPR041197">
    <property type="entry name" value="LD_cluster3"/>
</dbReference>
<accession>A0ABP3XH54</accession>
<gene>
    <name evidence="1" type="ORF">GCM10009115_15540</name>
</gene>
<dbReference type="Pfam" id="PF18180">
    <property type="entry name" value="LD_cluster3"/>
    <property type="match status" value="1"/>
</dbReference>
<evidence type="ECO:0000313" key="2">
    <source>
        <dbReference type="Proteomes" id="UP001500738"/>
    </source>
</evidence>
<protein>
    <submittedName>
        <fullName evidence="1">Uncharacterized protein</fullName>
    </submittedName>
</protein>
<organism evidence="1 2">
    <name type="scientific">Sphingopyxis soli</name>
    <dbReference type="NCBI Taxonomy" id="592051"/>
    <lineage>
        <taxon>Bacteria</taxon>
        <taxon>Pseudomonadati</taxon>
        <taxon>Pseudomonadota</taxon>
        <taxon>Alphaproteobacteria</taxon>
        <taxon>Sphingomonadales</taxon>
        <taxon>Sphingomonadaceae</taxon>
        <taxon>Sphingopyxis</taxon>
    </lineage>
</organism>